<dbReference type="EMBL" id="CADCXU010018460">
    <property type="protein sequence ID" value="CAB0006835.1"/>
    <property type="molecule type" value="Genomic_DNA"/>
</dbReference>
<dbReference type="Proteomes" id="UP000479000">
    <property type="component" value="Unassembled WGS sequence"/>
</dbReference>
<evidence type="ECO:0000313" key="3">
    <source>
        <dbReference type="Proteomes" id="UP000479000"/>
    </source>
</evidence>
<proteinExistence type="predicted"/>
<gene>
    <name evidence="2" type="ORF">NTEN_LOCUS12291</name>
    <name evidence="1" type="ORF">NTEN_LOCUS9903</name>
</gene>
<sequence>MNSTLQCFIEASKELGRCPAAVLGGHRKLKCLLVMAHSFGELPLVLGSTGNLLFSHSRLSLTISLTYSRDKTGGYSF</sequence>
<evidence type="ECO:0000313" key="1">
    <source>
        <dbReference type="EMBL" id="CAB0004426.1"/>
    </source>
</evidence>
<name>A0A6H5GRT0_9HEMI</name>
<protein>
    <submittedName>
        <fullName evidence="2">Uncharacterized protein</fullName>
    </submittedName>
</protein>
<dbReference type="EMBL" id="CADCXU010014969">
    <property type="protein sequence ID" value="CAB0004426.1"/>
    <property type="molecule type" value="Genomic_DNA"/>
</dbReference>
<keyword evidence="3" id="KW-1185">Reference proteome</keyword>
<accession>A0A6H5GRT0</accession>
<dbReference type="AlphaFoldDB" id="A0A6H5GRT0"/>
<reference evidence="2 3" key="1">
    <citation type="submission" date="2020-02" db="EMBL/GenBank/DDBJ databases">
        <authorList>
            <person name="Ferguson B K."/>
        </authorList>
    </citation>
    <scope>NUCLEOTIDE SEQUENCE [LARGE SCALE GENOMIC DNA]</scope>
</reference>
<organism evidence="2 3">
    <name type="scientific">Nesidiocoris tenuis</name>
    <dbReference type="NCBI Taxonomy" id="355587"/>
    <lineage>
        <taxon>Eukaryota</taxon>
        <taxon>Metazoa</taxon>
        <taxon>Ecdysozoa</taxon>
        <taxon>Arthropoda</taxon>
        <taxon>Hexapoda</taxon>
        <taxon>Insecta</taxon>
        <taxon>Pterygota</taxon>
        <taxon>Neoptera</taxon>
        <taxon>Paraneoptera</taxon>
        <taxon>Hemiptera</taxon>
        <taxon>Heteroptera</taxon>
        <taxon>Panheteroptera</taxon>
        <taxon>Cimicomorpha</taxon>
        <taxon>Miridae</taxon>
        <taxon>Dicyphina</taxon>
        <taxon>Nesidiocoris</taxon>
    </lineage>
</organism>
<evidence type="ECO:0000313" key="2">
    <source>
        <dbReference type="EMBL" id="CAB0006835.1"/>
    </source>
</evidence>